<feature type="compositionally biased region" description="Low complexity" evidence="1">
    <location>
        <begin position="160"/>
        <end position="174"/>
    </location>
</feature>
<organism evidence="3 4">
    <name type="scientific">Manihot esculenta</name>
    <name type="common">Cassava</name>
    <name type="synonym">Jatropha manihot</name>
    <dbReference type="NCBI Taxonomy" id="3983"/>
    <lineage>
        <taxon>Eukaryota</taxon>
        <taxon>Viridiplantae</taxon>
        <taxon>Streptophyta</taxon>
        <taxon>Embryophyta</taxon>
        <taxon>Tracheophyta</taxon>
        <taxon>Spermatophyta</taxon>
        <taxon>Magnoliopsida</taxon>
        <taxon>eudicotyledons</taxon>
        <taxon>Gunneridae</taxon>
        <taxon>Pentapetalae</taxon>
        <taxon>rosids</taxon>
        <taxon>fabids</taxon>
        <taxon>Malpighiales</taxon>
        <taxon>Euphorbiaceae</taxon>
        <taxon>Crotonoideae</taxon>
        <taxon>Manihoteae</taxon>
        <taxon>Manihot</taxon>
    </lineage>
</organism>
<dbReference type="AlphaFoldDB" id="A0A2C9UJC6"/>
<dbReference type="PANTHER" id="PTHR48223:SF1">
    <property type="entry name" value="ABC TRANSMEMBRANE TYPE-1 DOMAIN-CONTAINING PROTEIN"/>
    <property type="match status" value="1"/>
</dbReference>
<feature type="region of interest" description="Disordered" evidence="1">
    <location>
        <begin position="156"/>
        <end position="176"/>
    </location>
</feature>
<reference evidence="4" key="1">
    <citation type="journal article" date="2016" name="Nat. Biotechnol.">
        <title>Sequencing wild and cultivated cassava and related species reveals extensive interspecific hybridization and genetic diversity.</title>
        <authorList>
            <person name="Bredeson J.V."/>
            <person name="Lyons J.B."/>
            <person name="Prochnik S.E."/>
            <person name="Wu G.A."/>
            <person name="Ha C.M."/>
            <person name="Edsinger-Gonzales E."/>
            <person name="Grimwood J."/>
            <person name="Schmutz J."/>
            <person name="Rabbi I.Y."/>
            <person name="Egesi C."/>
            <person name="Nauluvula P."/>
            <person name="Lebot V."/>
            <person name="Ndunguru J."/>
            <person name="Mkamilo G."/>
            <person name="Bart R.S."/>
            <person name="Setter T.L."/>
            <person name="Gleadow R.M."/>
            <person name="Kulakow P."/>
            <person name="Ferguson M.E."/>
            <person name="Rounsley S."/>
            <person name="Rokhsar D.S."/>
        </authorList>
    </citation>
    <scope>NUCLEOTIDE SEQUENCE [LARGE SCALE GENOMIC DNA]</scope>
    <source>
        <strain evidence="4">cv. AM560-2</strain>
    </source>
</reference>
<dbReference type="Proteomes" id="UP000091857">
    <property type="component" value="Chromosome 14"/>
</dbReference>
<feature type="transmembrane region" description="Helical" evidence="2">
    <location>
        <begin position="229"/>
        <end position="252"/>
    </location>
</feature>
<dbReference type="OMA" id="SEWIVEK"/>
<gene>
    <name evidence="3" type="ORF">MANES_14G063800v8</name>
</gene>
<evidence type="ECO:0000256" key="1">
    <source>
        <dbReference type="SAM" id="MobiDB-lite"/>
    </source>
</evidence>
<keyword evidence="4" id="KW-1185">Reference proteome</keyword>
<protein>
    <submittedName>
        <fullName evidence="3">Uncharacterized protein</fullName>
    </submittedName>
</protein>
<keyword evidence="2" id="KW-1133">Transmembrane helix</keyword>
<keyword evidence="2" id="KW-0472">Membrane</keyword>
<dbReference type="OrthoDB" id="748739at2759"/>
<dbReference type="Gramene" id="Manes.14G063800.1.v8.1">
    <property type="protein sequence ID" value="Manes.14G063800.1.v8.1.CDS"/>
    <property type="gene ID" value="Manes.14G063800.v8.1"/>
</dbReference>
<proteinExistence type="predicted"/>
<comment type="caution">
    <text evidence="3">The sequence shown here is derived from an EMBL/GenBank/DDBJ whole genome shotgun (WGS) entry which is preliminary data.</text>
</comment>
<sequence>MALVTHQMQSSCTTFLVRPLSWSKGFKLKQHVATLYMCGRTDRRSPIKRSHRINVGACFHERRMKFLKISAFKGIAQSEESGNRANGSKVAKSSVKVSYVPKERGEIIKESSKVHSVPVSYTSDGNEGIAGSPAIHKLFKKWLNMLRTNSPIQVADENLGEGPSSSEELQQSQSTAQTKEGGEILKGVWFHFLGLDATLKIPLLIFIPLYLAVNVIYGVDVSKELTPLWISGPLIVAFHIKMLRVLWALYVFSFRQTVKLIKNWPTYYLVASSFFSQGKLKQDAQAHIFQPVLNIKNLDYKELSRKKMKEFEEWFMDKCLDFVEFIWPFYFRTIRFLKRANFI</sequence>
<name>A0A2C9UJC6_MANES</name>
<dbReference type="STRING" id="3983.A0A2C9UJC6"/>
<evidence type="ECO:0000256" key="2">
    <source>
        <dbReference type="SAM" id="Phobius"/>
    </source>
</evidence>
<evidence type="ECO:0000313" key="4">
    <source>
        <dbReference type="Proteomes" id="UP000091857"/>
    </source>
</evidence>
<feature type="transmembrane region" description="Helical" evidence="2">
    <location>
        <begin position="199"/>
        <end position="217"/>
    </location>
</feature>
<keyword evidence="2" id="KW-0812">Transmembrane</keyword>
<dbReference type="PANTHER" id="PTHR48223">
    <property type="entry name" value="DEFECTIVE 2759, PUTATIVE ISOFORM 1-RELATED"/>
    <property type="match status" value="1"/>
</dbReference>
<evidence type="ECO:0000313" key="3">
    <source>
        <dbReference type="EMBL" id="OAY30849.1"/>
    </source>
</evidence>
<accession>A0A2C9UJC6</accession>
<dbReference type="EMBL" id="CM004400">
    <property type="protein sequence ID" value="OAY30849.1"/>
    <property type="molecule type" value="Genomic_DNA"/>
</dbReference>